<sequence>MENEKDKITRVNISSEVKDSFLDYSMSVIISRAIPDVRDGLKPVHRRILYTMFEEGMLPNKKHQKSANAVGAIMGHYHPHGDSAIYEAMVRMAQDFTYSNTLIDGHGNFGSIDGDGAGAYRYTEARLSKISMKLLKDINKNTVDFTDNYDGQRTEPTVLPSRFPNILVNGSMGIAVGMATNIPPHNLGEVIDGCVAFIDNPNISTLELIEYIKGPDFPTAASILGDKGIKKAYETGKGSITIQSKIDIEEKNGKQRLIIKEIPYQLNKTSLIVKIAELVRDKQIQGIINLNDESTLEGIRIAIDVKKGYNINVLLNNLYKKTQLQSNYSINLLMLVNNRPKRLNLLEIINHYVQYQKSIVIRRTKFDLNKSEKRAHILEGLNTALDNIDAIIKIIKETESVDEIKKIFKENFSLSERQSVAILDMQLKRLSGLERKKITDELTEILKLIEELKGILGSEDKVLNIIKEELLEIKDQFASPRKTIIDKSTIESIEDESLIPVENIIITLTNKGYTKSIKQDTYRSQNRAGVGVKGMTTNEGDFVENMINMTTHDYLMFFTNKGKVYRLKGYEVPTYSRQSKGLPIVNLLPLEKEEIVTSVLKIESEEKSKYCFFTTEKGLVKKTKLEEFSNIRKTGKIAIKLREGDSLISVKKTNGNDEIFIASSNGKAIHFDEKEVSSSGRNASGSIGIRMDDGVVVGCEITRPEQQILTVTENGYGKKTNIEGYRLTHRGGKGVKTLKITPKTGNLVSIQAIDSDKDLIIVTDNGIVIRLPLEQTATSDRVTQGSRLIRLKDDQKVSAVTTIDKEK</sequence>
<dbReference type="GO" id="GO:0003677">
    <property type="term" value="F:DNA binding"/>
    <property type="evidence" value="ECO:0007669"/>
    <property type="project" value="UniProtKB-UniRule"/>
</dbReference>
<name>A0A166DPE6_9EURY</name>
<dbReference type="NCBIfam" id="NF004043">
    <property type="entry name" value="PRK05560.1"/>
    <property type="match status" value="1"/>
</dbReference>
<dbReference type="PATRIC" id="fig|47311.3.peg.1445"/>
<dbReference type="STRING" id="47311.MBCUT_13220"/>
<gene>
    <name evidence="9 11" type="primary">gyrA</name>
    <name evidence="11" type="ORF">MBCUT_13220</name>
</gene>
<keyword evidence="7 9" id="KW-0413">Isomerase</keyword>
<evidence type="ECO:0000259" key="10">
    <source>
        <dbReference type="PROSITE" id="PS52040"/>
    </source>
</evidence>
<dbReference type="GO" id="GO:0006265">
    <property type="term" value="P:DNA topological change"/>
    <property type="evidence" value="ECO:0007669"/>
    <property type="project" value="UniProtKB-UniRule"/>
</dbReference>
<keyword evidence="6 9" id="KW-0238">DNA-binding</keyword>
<dbReference type="PANTHER" id="PTHR43493:SF5">
    <property type="entry name" value="DNA GYRASE SUBUNIT A, CHLOROPLASTIC_MITOCHONDRIAL"/>
    <property type="match status" value="1"/>
</dbReference>
<evidence type="ECO:0000256" key="6">
    <source>
        <dbReference type="ARBA" id="ARBA00023125"/>
    </source>
</evidence>
<comment type="subunit">
    <text evidence="9">Heterotetramer, composed of two GyrA and two GyrB chains. In the heterotetramer, GyrA contains the active site tyrosine that forms a transient covalent intermediate with DNA, while GyrB binds cofactors and catalyzes ATP hydrolysis.</text>
</comment>
<organism evidence="11 12">
    <name type="scientific">Methanobrevibacter cuticularis</name>
    <dbReference type="NCBI Taxonomy" id="47311"/>
    <lineage>
        <taxon>Archaea</taxon>
        <taxon>Methanobacteriati</taxon>
        <taxon>Methanobacteriota</taxon>
        <taxon>Methanomada group</taxon>
        <taxon>Methanobacteria</taxon>
        <taxon>Methanobacteriales</taxon>
        <taxon>Methanobacteriaceae</taxon>
        <taxon>Methanobrevibacter</taxon>
    </lineage>
</organism>
<dbReference type="InterPro" id="IPR035516">
    <property type="entry name" value="Gyrase/topoIV_suA_C"/>
</dbReference>
<dbReference type="NCBIfam" id="NF004044">
    <property type="entry name" value="PRK05561.1"/>
    <property type="match status" value="1"/>
</dbReference>
<dbReference type="GO" id="GO:0006261">
    <property type="term" value="P:DNA-templated DNA replication"/>
    <property type="evidence" value="ECO:0007669"/>
    <property type="project" value="UniProtKB-UniRule"/>
</dbReference>
<comment type="subcellular location">
    <subcellularLocation>
        <location evidence="9">Cytoplasm</location>
    </subcellularLocation>
</comment>
<dbReference type="InterPro" id="IPR013760">
    <property type="entry name" value="Topo_IIA-like_dom_sf"/>
</dbReference>
<dbReference type="SUPFAM" id="SSF101904">
    <property type="entry name" value="GyrA/ParC C-terminal domain-like"/>
    <property type="match status" value="1"/>
</dbReference>
<dbReference type="FunFam" id="2.120.10.90:FF:000005">
    <property type="entry name" value="DNA topoisomerase 4 subunit A"/>
    <property type="match status" value="1"/>
</dbReference>
<dbReference type="FunFam" id="3.30.1360.40:FF:000002">
    <property type="entry name" value="DNA gyrase subunit A"/>
    <property type="match status" value="1"/>
</dbReference>
<comment type="caution">
    <text evidence="11">The sequence shown here is derived from an EMBL/GenBank/DDBJ whole genome shotgun (WGS) entry which is preliminary data.</text>
</comment>
<dbReference type="Gene3D" id="2.120.10.90">
    <property type="entry name" value="DNA gyrase/topoisomerase IV, subunit A, C-terminal"/>
    <property type="match status" value="1"/>
</dbReference>
<evidence type="ECO:0000256" key="5">
    <source>
        <dbReference type="ARBA" id="ARBA00023029"/>
    </source>
</evidence>
<dbReference type="SUPFAM" id="SSF56719">
    <property type="entry name" value="Type II DNA topoisomerase"/>
    <property type="match status" value="1"/>
</dbReference>
<dbReference type="Gene3D" id="3.90.199.10">
    <property type="entry name" value="Topoisomerase II, domain 5"/>
    <property type="match status" value="1"/>
</dbReference>
<evidence type="ECO:0000313" key="11">
    <source>
        <dbReference type="EMBL" id="KZX15818.1"/>
    </source>
</evidence>
<dbReference type="EC" id="5.6.2.2" evidence="9"/>
<dbReference type="EMBL" id="LWMW01000108">
    <property type="protein sequence ID" value="KZX15818.1"/>
    <property type="molecule type" value="Genomic_DNA"/>
</dbReference>
<dbReference type="RefSeq" id="WP_067259897.1">
    <property type="nucleotide sequence ID" value="NZ_LWMW01000108.1"/>
</dbReference>
<keyword evidence="12" id="KW-1185">Reference proteome</keyword>
<keyword evidence="5 9" id="KW-0799">Topoisomerase</keyword>
<evidence type="ECO:0000313" key="12">
    <source>
        <dbReference type="Proteomes" id="UP000077275"/>
    </source>
</evidence>
<dbReference type="AlphaFoldDB" id="A0A166DPE6"/>
<dbReference type="InterPro" id="IPR002205">
    <property type="entry name" value="Topo_IIA_dom_A"/>
</dbReference>
<feature type="active site" description="O-(5'-phospho-DNA)-tyrosine intermediate" evidence="9">
    <location>
        <position position="122"/>
    </location>
</feature>
<evidence type="ECO:0000256" key="8">
    <source>
        <dbReference type="ARBA" id="ARBA00063644"/>
    </source>
</evidence>
<evidence type="ECO:0000256" key="2">
    <source>
        <dbReference type="ARBA" id="ARBA00008263"/>
    </source>
</evidence>
<dbReference type="FunFam" id="1.10.268.10:FF:000001">
    <property type="entry name" value="DNA gyrase subunit A"/>
    <property type="match status" value="1"/>
</dbReference>
<reference evidence="11 12" key="1">
    <citation type="submission" date="2016-04" db="EMBL/GenBank/DDBJ databases">
        <title>Genome sequence of Methanobrevibacter cuticularis DSM 11139.</title>
        <authorList>
            <person name="Poehlein A."/>
            <person name="Seedorf H."/>
            <person name="Daniel R."/>
        </authorList>
    </citation>
    <scope>NUCLEOTIDE SEQUENCE [LARGE SCALE GENOMIC DNA]</scope>
    <source>
        <strain evidence="11 12">DSM 11139</strain>
    </source>
</reference>
<dbReference type="OrthoDB" id="371943at2157"/>
<evidence type="ECO:0000256" key="4">
    <source>
        <dbReference type="ARBA" id="ARBA00022840"/>
    </source>
</evidence>
<dbReference type="GO" id="GO:0005694">
    <property type="term" value="C:chromosome"/>
    <property type="evidence" value="ECO:0007669"/>
    <property type="project" value="InterPro"/>
</dbReference>
<keyword evidence="9" id="KW-0963">Cytoplasm</keyword>
<evidence type="ECO:0000256" key="1">
    <source>
        <dbReference type="ARBA" id="ARBA00000185"/>
    </source>
</evidence>
<dbReference type="InterPro" id="IPR006691">
    <property type="entry name" value="GyrA/parC_rep"/>
</dbReference>
<comment type="catalytic activity">
    <reaction evidence="1 9">
        <text>ATP-dependent breakage, passage and rejoining of double-stranded DNA.</text>
        <dbReference type="EC" id="5.6.2.2"/>
    </reaction>
</comment>
<evidence type="ECO:0000256" key="3">
    <source>
        <dbReference type="ARBA" id="ARBA00022741"/>
    </source>
</evidence>
<dbReference type="Gene3D" id="1.10.268.10">
    <property type="entry name" value="Topoisomerase, domain 3"/>
    <property type="match status" value="1"/>
</dbReference>
<dbReference type="Pfam" id="PF03989">
    <property type="entry name" value="DNA_gyraseA_C"/>
    <property type="match status" value="6"/>
</dbReference>
<dbReference type="HAMAP" id="MF_01897">
    <property type="entry name" value="GyrA"/>
    <property type="match status" value="1"/>
</dbReference>
<dbReference type="InterPro" id="IPR005743">
    <property type="entry name" value="GyrA"/>
</dbReference>
<dbReference type="NCBIfam" id="TIGR01063">
    <property type="entry name" value="gyrA"/>
    <property type="match status" value="1"/>
</dbReference>
<comment type="similarity">
    <text evidence="2 9">Belongs to the type II topoisomerase GyrA/ParC subunit family.</text>
</comment>
<feature type="domain" description="Topo IIA-type catalytic" evidence="10">
    <location>
        <begin position="34"/>
        <end position="498"/>
    </location>
</feature>
<dbReference type="InterPro" id="IPR050220">
    <property type="entry name" value="Type_II_DNA_Topoisomerases"/>
</dbReference>
<proteinExistence type="inferred from homology"/>
<dbReference type="FunFam" id="3.90.199.10:FF:000001">
    <property type="entry name" value="DNA gyrase subunit A"/>
    <property type="match status" value="1"/>
</dbReference>
<dbReference type="GO" id="GO:0009330">
    <property type="term" value="C:DNA topoisomerase type II (double strand cut, ATP-hydrolyzing) complex"/>
    <property type="evidence" value="ECO:0007669"/>
    <property type="project" value="TreeGrafter"/>
</dbReference>
<feature type="short sequence motif" description="GyrA-box" evidence="9">
    <location>
        <begin position="525"/>
        <end position="531"/>
    </location>
</feature>
<keyword evidence="4 9" id="KW-0067">ATP-binding</keyword>
<dbReference type="GO" id="GO:0003918">
    <property type="term" value="F:DNA topoisomerase type II (double strand cut, ATP-hydrolyzing) activity"/>
    <property type="evidence" value="ECO:0007669"/>
    <property type="project" value="UniProtKB-UniRule"/>
</dbReference>
<dbReference type="InterPro" id="IPR013757">
    <property type="entry name" value="Topo_IIA_A_a_sf"/>
</dbReference>
<dbReference type="GO" id="GO:0005524">
    <property type="term" value="F:ATP binding"/>
    <property type="evidence" value="ECO:0007669"/>
    <property type="project" value="UniProtKB-UniRule"/>
</dbReference>
<protein>
    <recommendedName>
        <fullName evidence="9">DNA gyrase subunit A</fullName>
        <ecNumber evidence="9">5.6.2.2</ecNumber>
    </recommendedName>
</protein>
<dbReference type="SMART" id="SM00434">
    <property type="entry name" value="TOP4c"/>
    <property type="match status" value="1"/>
</dbReference>
<keyword evidence="3 9" id="KW-0547">Nucleotide-binding</keyword>
<evidence type="ECO:0000256" key="7">
    <source>
        <dbReference type="ARBA" id="ARBA00023235"/>
    </source>
</evidence>
<dbReference type="PROSITE" id="PS52040">
    <property type="entry name" value="TOPO_IIA"/>
    <property type="match status" value="1"/>
</dbReference>
<dbReference type="Proteomes" id="UP000077275">
    <property type="component" value="Unassembled WGS sequence"/>
</dbReference>
<comment type="function">
    <text evidence="9">A type II topoisomerase that negatively supercoils closed circular double-stranded (ds) DNA in an ATP-dependent manner to modulate DNA topology and maintain chromosomes in an underwound state. Negative supercoiling favors strand separation, and DNA replication, transcription, recombination and repair, all of which involve strand separation. Also able to catalyze the interconversion of other topological isomers of dsDNA rings, including catenanes and knotted rings. Type II topoisomerases break and join 2 DNA strands simultaneously in an ATP-dependent manner.</text>
</comment>
<evidence type="ECO:0000256" key="9">
    <source>
        <dbReference type="HAMAP-Rule" id="MF_01897"/>
    </source>
</evidence>
<dbReference type="CDD" id="cd00187">
    <property type="entry name" value="TOP4c"/>
    <property type="match status" value="1"/>
</dbReference>
<dbReference type="GO" id="GO:0005737">
    <property type="term" value="C:cytoplasm"/>
    <property type="evidence" value="ECO:0007669"/>
    <property type="project" value="UniProtKB-SubCell"/>
</dbReference>
<dbReference type="Pfam" id="PF00521">
    <property type="entry name" value="DNA_topoisoIV"/>
    <property type="match status" value="1"/>
</dbReference>
<dbReference type="InterPro" id="IPR013758">
    <property type="entry name" value="Topo_IIA_A/C_ab"/>
</dbReference>
<dbReference type="PANTHER" id="PTHR43493">
    <property type="entry name" value="DNA GYRASE/TOPOISOMERASE SUBUNIT A"/>
    <property type="match status" value="1"/>
</dbReference>
<comment type="miscellaneous">
    <text evidence="9">Few gyrases are as efficient as E.coli at forming negative supercoils. Not all organisms have 2 type II topoisomerases; in organisms with a single type II topoisomerase this enzyme also has to decatenate newly replicated chromosomes.</text>
</comment>
<accession>A0A166DPE6</accession>
<comment type="subunit">
    <text evidence="8">Heterotetramer composed of ParC and ParE.</text>
</comment>
<dbReference type="Gene3D" id="3.30.1360.40">
    <property type="match status" value="1"/>
</dbReference>